<comment type="caution">
    <text evidence="1">The sequence shown here is derived from an EMBL/GenBank/DDBJ whole genome shotgun (WGS) entry which is preliminary data.</text>
</comment>
<dbReference type="RefSeq" id="WP_007050305.1">
    <property type="nucleotide sequence ID" value="NZ_CABKNJ010000001.1"/>
</dbReference>
<reference evidence="1 2" key="1">
    <citation type="submission" date="2018-08" db="EMBL/GenBank/DDBJ databases">
        <title>A genome reference for cultivated species of the human gut microbiota.</title>
        <authorList>
            <person name="Zou Y."/>
            <person name="Xue W."/>
            <person name="Luo G."/>
        </authorList>
    </citation>
    <scope>NUCLEOTIDE SEQUENCE [LARGE SCALE GENOMIC DNA]</scope>
    <source>
        <strain evidence="1 2">AM25-6</strain>
    </source>
</reference>
<dbReference type="Pfam" id="PF07949">
    <property type="entry name" value="YbbR"/>
    <property type="match status" value="4"/>
</dbReference>
<evidence type="ECO:0000313" key="2">
    <source>
        <dbReference type="Proteomes" id="UP000261212"/>
    </source>
</evidence>
<gene>
    <name evidence="1" type="ORF">DW687_01835</name>
</gene>
<dbReference type="Proteomes" id="UP000261212">
    <property type="component" value="Unassembled WGS sequence"/>
</dbReference>
<organism evidence="1 2">
    <name type="scientific">Anaerofustis stercorihominis</name>
    <dbReference type="NCBI Taxonomy" id="214853"/>
    <lineage>
        <taxon>Bacteria</taxon>
        <taxon>Bacillati</taxon>
        <taxon>Bacillota</taxon>
        <taxon>Clostridia</taxon>
        <taxon>Eubacteriales</taxon>
        <taxon>Eubacteriaceae</taxon>
        <taxon>Anaerofustis</taxon>
    </lineage>
</organism>
<dbReference type="AlphaFoldDB" id="A0A3E3E0L1"/>
<accession>A0A3E3E0L1</accession>
<evidence type="ECO:0000313" key="1">
    <source>
        <dbReference type="EMBL" id="RGD75087.1"/>
    </source>
</evidence>
<dbReference type="PANTHER" id="PTHR37804">
    <property type="entry name" value="CDAA REGULATORY PROTEIN CDAR"/>
    <property type="match status" value="1"/>
</dbReference>
<dbReference type="PANTHER" id="PTHR37804:SF1">
    <property type="entry name" value="CDAA REGULATORY PROTEIN CDAR"/>
    <property type="match status" value="1"/>
</dbReference>
<dbReference type="EMBL" id="QUSM01000002">
    <property type="protein sequence ID" value="RGD75087.1"/>
    <property type="molecule type" value="Genomic_DNA"/>
</dbReference>
<proteinExistence type="predicted"/>
<dbReference type="InterPro" id="IPR053154">
    <property type="entry name" value="c-di-AMP_regulator"/>
</dbReference>
<dbReference type="Gene3D" id="2.170.120.40">
    <property type="entry name" value="YbbR-like domain"/>
    <property type="match status" value="2"/>
</dbReference>
<dbReference type="InterPro" id="IPR012505">
    <property type="entry name" value="YbbR"/>
</dbReference>
<evidence type="ECO:0008006" key="3">
    <source>
        <dbReference type="Google" id="ProtNLM"/>
    </source>
</evidence>
<name>A0A3E3E0L1_9FIRM</name>
<sequence length="407" mass="43763">MGKNNSTIMTLLISFLLALLLWAYATSDGDNMAYSRIEDIPIAITNTNNLDQNDFVVKLSKEKIESIKVYGKGSLVKSMNSQNIHASVDLKDISSEGTYTLNINIKGIPSDVTVVDQSPNVVKVTVDKMGNKDISIPLIKQTGELKKGYSVLSLSSSVDSVHISGPSNSVDKVKAIVGTVDVYNRSEDFTSNVNLYAVDENGKKIKDVDLSPKTTSVNVNIGRTKDVDIKVKTKGKSKDGYKITSITPNKTKVTISGPEDVLNSIETVNTEVLDLSDITSSIDKKLNLVLPEGVHVVDSKDTVDVSVAVDRDKQKTIYITSFTFDNLPDGLSAEVIDDKVGVLLSGDNALLNEISEKNLVGSLDLSGLTEGTHSVAIKISTQGLPDGVKIQSVSKNTVSVKITKGQI</sequence>
<protein>
    <recommendedName>
        <fullName evidence="3">YbbR-like domain-containing protein</fullName>
    </recommendedName>
</protein>
<dbReference type="GeneID" id="98000618"/>
<dbReference type="Gene3D" id="2.170.120.30">
    <property type="match status" value="2"/>
</dbReference>